<dbReference type="SMART" id="SM00345">
    <property type="entry name" value="HTH_GNTR"/>
    <property type="match status" value="1"/>
</dbReference>
<dbReference type="SUPFAM" id="SSF48008">
    <property type="entry name" value="GntR ligand-binding domain-like"/>
    <property type="match status" value="1"/>
</dbReference>
<dbReference type="PRINTS" id="PR00035">
    <property type="entry name" value="HTHGNTR"/>
</dbReference>
<keyword evidence="4" id="KW-0804">Transcription</keyword>
<gene>
    <name evidence="8" type="ORF">ACFOW6_00480</name>
</gene>
<accession>A0ABV8UHS5</accession>
<dbReference type="Gene3D" id="1.10.10.10">
    <property type="entry name" value="Winged helix-like DNA-binding domain superfamily/Winged helix DNA-binding domain"/>
    <property type="match status" value="1"/>
</dbReference>
<proteinExistence type="predicted"/>
<evidence type="ECO:0000256" key="6">
    <source>
        <dbReference type="ARBA" id="ARBA00039592"/>
    </source>
</evidence>
<dbReference type="SMART" id="SM00895">
    <property type="entry name" value="FCD"/>
    <property type="match status" value="1"/>
</dbReference>
<evidence type="ECO:0000256" key="5">
    <source>
        <dbReference type="ARBA" id="ARBA00037357"/>
    </source>
</evidence>
<sequence>MFSSKITPLSDRDDRFQEIHRERVSERVAQELTRLIVNGKLAPGERLPGERQLADRMGVSRVSVRAALQQLKARGFLSAVQGGGTRVVGMAEELDSGLISLLQADQRNLNDLAEMRAHLEVWAARRAAQNASENQVREIEEAYRSMADSARAPRHKAEDDLHFHLAIARASGSAVYQHLMSVLGDTLEKMFSFHRYALYATPEDDARFLDHHRRIAEAIRARDQDAAANAMAEHLDSILRRYRQASGEDPEVDRAAVGRQA</sequence>
<evidence type="ECO:0000256" key="1">
    <source>
        <dbReference type="ARBA" id="ARBA00022491"/>
    </source>
</evidence>
<keyword evidence="2" id="KW-0805">Transcription regulation</keyword>
<dbReference type="PANTHER" id="PTHR43537">
    <property type="entry name" value="TRANSCRIPTIONAL REGULATOR, GNTR FAMILY"/>
    <property type="match status" value="1"/>
</dbReference>
<evidence type="ECO:0000256" key="3">
    <source>
        <dbReference type="ARBA" id="ARBA00023125"/>
    </source>
</evidence>
<dbReference type="PROSITE" id="PS50949">
    <property type="entry name" value="HTH_GNTR"/>
    <property type="match status" value="1"/>
</dbReference>
<dbReference type="InterPro" id="IPR036390">
    <property type="entry name" value="WH_DNA-bd_sf"/>
</dbReference>
<keyword evidence="3" id="KW-0238">DNA-binding</keyword>
<evidence type="ECO:0000256" key="4">
    <source>
        <dbReference type="ARBA" id="ARBA00023163"/>
    </source>
</evidence>
<comment type="caution">
    <text evidence="8">The sequence shown here is derived from an EMBL/GenBank/DDBJ whole genome shotgun (WGS) entry which is preliminary data.</text>
</comment>
<dbReference type="Pfam" id="PF07729">
    <property type="entry name" value="FCD"/>
    <property type="match status" value="1"/>
</dbReference>
<dbReference type="InterPro" id="IPR000524">
    <property type="entry name" value="Tscrpt_reg_HTH_GntR"/>
</dbReference>
<evidence type="ECO:0000313" key="9">
    <source>
        <dbReference type="Proteomes" id="UP001595799"/>
    </source>
</evidence>
<comment type="function">
    <text evidence="5">Transcriptional repressor for the pyruvate dehydrogenase complex genes aceEF and lpd.</text>
</comment>
<dbReference type="RefSeq" id="WP_382420037.1">
    <property type="nucleotide sequence ID" value="NZ_JBHSCW010000001.1"/>
</dbReference>
<dbReference type="SUPFAM" id="SSF46785">
    <property type="entry name" value="Winged helix' DNA-binding domain"/>
    <property type="match status" value="1"/>
</dbReference>
<evidence type="ECO:0000313" key="8">
    <source>
        <dbReference type="EMBL" id="MFC4350008.1"/>
    </source>
</evidence>
<protein>
    <recommendedName>
        <fullName evidence="6">Pyruvate dehydrogenase complex repressor</fullName>
    </recommendedName>
</protein>
<keyword evidence="9" id="KW-1185">Reference proteome</keyword>
<dbReference type="InterPro" id="IPR008920">
    <property type="entry name" value="TF_FadR/GntR_C"/>
</dbReference>
<dbReference type="EMBL" id="JBHSCW010000001">
    <property type="protein sequence ID" value="MFC4350008.1"/>
    <property type="molecule type" value="Genomic_DNA"/>
</dbReference>
<dbReference type="InterPro" id="IPR011711">
    <property type="entry name" value="GntR_C"/>
</dbReference>
<dbReference type="Pfam" id="PF00392">
    <property type="entry name" value="GntR"/>
    <property type="match status" value="1"/>
</dbReference>
<dbReference type="Proteomes" id="UP001595799">
    <property type="component" value="Unassembled WGS sequence"/>
</dbReference>
<dbReference type="Gene3D" id="1.20.120.530">
    <property type="entry name" value="GntR ligand-binding domain-like"/>
    <property type="match status" value="1"/>
</dbReference>
<dbReference type="CDD" id="cd07377">
    <property type="entry name" value="WHTH_GntR"/>
    <property type="match status" value="1"/>
</dbReference>
<evidence type="ECO:0000259" key="7">
    <source>
        <dbReference type="PROSITE" id="PS50949"/>
    </source>
</evidence>
<dbReference type="PANTHER" id="PTHR43537:SF34">
    <property type="entry name" value="PYRUVATE DEHYDROGENASE COMPLEX REPRESSOR"/>
    <property type="match status" value="1"/>
</dbReference>
<keyword evidence="1" id="KW-0678">Repressor</keyword>
<organism evidence="8 9">
    <name type="scientific">Fodinicurvata halophila</name>
    <dbReference type="NCBI Taxonomy" id="1419723"/>
    <lineage>
        <taxon>Bacteria</taxon>
        <taxon>Pseudomonadati</taxon>
        <taxon>Pseudomonadota</taxon>
        <taxon>Alphaproteobacteria</taxon>
        <taxon>Rhodospirillales</taxon>
        <taxon>Rhodovibrionaceae</taxon>
        <taxon>Fodinicurvata</taxon>
    </lineage>
</organism>
<reference evidence="9" key="1">
    <citation type="journal article" date="2019" name="Int. J. Syst. Evol. Microbiol.">
        <title>The Global Catalogue of Microorganisms (GCM) 10K type strain sequencing project: providing services to taxonomists for standard genome sequencing and annotation.</title>
        <authorList>
            <consortium name="The Broad Institute Genomics Platform"/>
            <consortium name="The Broad Institute Genome Sequencing Center for Infectious Disease"/>
            <person name="Wu L."/>
            <person name="Ma J."/>
        </authorList>
    </citation>
    <scope>NUCLEOTIDE SEQUENCE [LARGE SCALE GENOMIC DNA]</scope>
    <source>
        <strain evidence="9">CECT 8472</strain>
    </source>
</reference>
<name>A0ABV8UHS5_9PROT</name>
<dbReference type="InterPro" id="IPR036388">
    <property type="entry name" value="WH-like_DNA-bd_sf"/>
</dbReference>
<feature type="domain" description="HTH gntR-type" evidence="7">
    <location>
        <begin position="22"/>
        <end position="90"/>
    </location>
</feature>
<evidence type="ECO:0000256" key="2">
    <source>
        <dbReference type="ARBA" id="ARBA00023015"/>
    </source>
</evidence>